<dbReference type="Proteomes" id="UP000798662">
    <property type="component" value="Chromosome 1"/>
</dbReference>
<proteinExistence type="predicted"/>
<reference evidence="1" key="1">
    <citation type="submission" date="2019-11" db="EMBL/GenBank/DDBJ databases">
        <title>Nori genome reveals adaptations in red seaweeds to the harsh intertidal environment.</title>
        <authorList>
            <person name="Wang D."/>
            <person name="Mao Y."/>
        </authorList>
    </citation>
    <scope>NUCLEOTIDE SEQUENCE</scope>
    <source>
        <tissue evidence="1">Gametophyte</tissue>
    </source>
</reference>
<evidence type="ECO:0000313" key="1">
    <source>
        <dbReference type="EMBL" id="KAK1862315.1"/>
    </source>
</evidence>
<accession>A0ACC3BWQ1</accession>
<protein>
    <submittedName>
        <fullName evidence="1">Uncharacterized protein</fullName>
    </submittedName>
</protein>
<organism evidence="1 2">
    <name type="scientific">Pyropia yezoensis</name>
    <name type="common">Susabi-nori</name>
    <name type="synonym">Porphyra yezoensis</name>
    <dbReference type="NCBI Taxonomy" id="2788"/>
    <lineage>
        <taxon>Eukaryota</taxon>
        <taxon>Rhodophyta</taxon>
        <taxon>Bangiophyceae</taxon>
        <taxon>Bangiales</taxon>
        <taxon>Bangiaceae</taxon>
        <taxon>Pyropia</taxon>
    </lineage>
</organism>
<name>A0ACC3BWQ1_PYRYE</name>
<sequence>MTGPAVSVVTVAAVARPASRLVGKIVVGVATVVAAAAAVAGVGATAASRAVGGDVRVATARVATATDVDLDVDLDVGDLGVAAAAAAAAAPSGRDDPATVAFEAALAAGRLATMPPLPVPSLFTSHRGYFTLHVGRGLAAGRVMLEVPAAALDVPFVVTALTSAGDAEQSHAGEQAQPCNGSAAEALREGYFPGWLHTFPARPGSAEGSYLFDAKPWVDAGFFIITDDDGRPGWQRWEEEHRLVKGAAYPRNVELDVQVRTRSVPSLGTSTLSPENYFARAVHYSLIALPETPMKPRLADVRVGYYGQTFVSVDAVDGGSLKRTYINRWDLSRRGHITYHVDPSVPPAWRQTVKEGVEAWNRAFVAAGHPPNTVRALLPGDRDWPADYAAGDSRYSSITWAPTVGSPAAYGPSDWDPRSGEVLNADILIPATFVQSYAQRADTYLGEGAANARAKRGRRGLADPSVEAQLLSDGAALVRALHRAGGGLAAGAPIGGTNASSALGATPRVDKGVATYVRQAMRHLIMHETGHTLGLVHNFRGSTAVPFAKLSDAAYVAASGLTGSVMDYVPALVRADPADHSFYYSPTVGTYDVEAIRYGYATFQSDTERLAVAQGVARDNAFATDIDGPSTDGIDPLTSYGDMGATPLDYNEEVLAVARRALDAGLDACARTPGGSWLDFTADAVAILRTASNAVAYATKYIGGVVPSRAASGGGGGGAAAAAASPPVMWVDAATQERALRLILRELSPYGNGLLGAAAAAQVGPYSVERVCSGGGRGTPIDQCLGVAAVDVAATWRDARGVVIDALTAPARLAQVADVRVAVGGSGAGGGPSVSAVLSRVTATFFGPPAGAVPGGGAGGRPRGSGADATTAALARDAQAQWVGHLLRLAAAGMTGGGDGGEPHPAASAAVVAELSSIHAAMATGGHPGGGGVEEDAHRAGLATLTARYAA</sequence>
<dbReference type="EMBL" id="CM020618">
    <property type="protein sequence ID" value="KAK1862315.1"/>
    <property type="molecule type" value="Genomic_DNA"/>
</dbReference>
<gene>
    <name evidence="1" type="ORF">I4F81_004889</name>
</gene>
<comment type="caution">
    <text evidence="1">The sequence shown here is derived from an EMBL/GenBank/DDBJ whole genome shotgun (WGS) entry which is preliminary data.</text>
</comment>
<evidence type="ECO:0000313" key="2">
    <source>
        <dbReference type="Proteomes" id="UP000798662"/>
    </source>
</evidence>
<keyword evidence="2" id="KW-1185">Reference proteome</keyword>